<dbReference type="PROSITE" id="PS00109">
    <property type="entry name" value="PROTEIN_KINASE_TYR"/>
    <property type="match status" value="1"/>
</dbReference>
<dbReference type="InterPro" id="IPR000980">
    <property type="entry name" value="SH2"/>
</dbReference>
<evidence type="ECO:0000256" key="6">
    <source>
        <dbReference type="ARBA" id="ARBA00051245"/>
    </source>
</evidence>
<feature type="binding site" evidence="8">
    <location>
        <position position="228"/>
    </location>
    <ligand>
        <name>ATP</name>
        <dbReference type="ChEBI" id="CHEBI:30616"/>
    </ligand>
</feature>
<evidence type="ECO:0000256" key="5">
    <source>
        <dbReference type="ARBA" id="ARBA00023137"/>
    </source>
</evidence>
<dbReference type="FunFam" id="1.10.510.10:FF:001408">
    <property type="entry name" value="Tyrosine-protein kinase"/>
    <property type="match status" value="1"/>
</dbReference>
<dbReference type="SUPFAM" id="SSF56112">
    <property type="entry name" value="Protein kinase-like (PK-like)"/>
    <property type="match status" value="1"/>
</dbReference>
<evidence type="ECO:0000313" key="14">
    <source>
        <dbReference type="WBParaSite" id="HCON_00013010-00001"/>
    </source>
</evidence>
<feature type="compositionally biased region" description="Polar residues" evidence="10">
    <location>
        <begin position="66"/>
        <end position="75"/>
    </location>
</feature>
<evidence type="ECO:0000256" key="4">
    <source>
        <dbReference type="ARBA" id="ARBA00022840"/>
    </source>
</evidence>
<dbReference type="InterPro" id="IPR008266">
    <property type="entry name" value="Tyr_kinase_AS"/>
</dbReference>
<reference evidence="14" key="1">
    <citation type="submission" date="2020-12" db="UniProtKB">
        <authorList>
            <consortium name="WormBaseParasite"/>
        </authorList>
    </citation>
    <scope>IDENTIFICATION</scope>
    <source>
        <strain evidence="14">MHco3</strain>
    </source>
</reference>
<dbReference type="InterPro" id="IPR001245">
    <property type="entry name" value="Ser-Thr/Tyr_kinase_cat_dom"/>
</dbReference>
<evidence type="ECO:0000256" key="9">
    <source>
        <dbReference type="RuleBase" id="RU362096"/>
    </source>
</evidence>
<dbReference type="PROSITE" id="PS50001">
    <property type="entry name" value="SH2"/>
    <property type="match status" value="1"/>
</dbReference>
<keyword evidence="2 8" id="KW-0547">Nucleotide-binding</keyword>
<keyword evidence="7" id="KW-0727">SH2 domain</keyword>
<feature type="domain" description="SH2" evidence="11">
    <location>
        <begin position="94"/>
        <end position="184"/>
    </location>
</feature>
<dbReference type="SUPFAM" id="SSF55550">
    <property type="entry name" value="SH2 domain"/>
    <property type="match status" value="1"/>
</dbReference>
<dbReference type="OrthoDB" id="546826at2759"/>
<dbReference type="InterPro" id="IPR050198">
    <property type="entry name" value="Non-receptor_tyrosine_kinases"/>
</dbReference>
<comment type="similarity">
    <text evidence="9">Belongs to the protein kinase superfamily. Tyr protein kinase family.</text>
</comment>
<dbReference type="PROSITE" id="PS50011">
    <property type="entry name" value="PROTEIN_KINASE_DOM"/>
    <property type="match status" value="1"/>
</dbReference>
<evidence type="ECO:0000256" key="1">
    <source>
        <dbReference type="ARBA" id="ARBA00022679"/>
    </source>
</evidence>
<dbReference type="InterPro" id="IPR000719">
    <property type="entry name" value="Prot_kinase_dom"/>
</dbReference>
<evidence type="ECO:0000259" key="11">
    <source>
        <dbReference type="PROSITE" id="PS50001"/>
    </source>
</evidence>
<dbReference type="Pfam" id="PF07714">
    <property type="entry name" value="PK_Tyr_Ser-Thr"/>
    <property type="match status" value="1"/>
</dbReference>
<dbReference type="GO" id="GO:0004715">
    <property type="term" value="F:non-membrane spanning protein tyrosine kinase activity"/>
    <property type="evidence" value="ECO:0007669"/>
    <property type="project" value="UniProtKB-EC"/>
</dbReference>
<feature type="domain" description="Protein kinase" evidence="12">
    <location>
        <begin position="196"/>
        <end position="460"/>
    </location>
</feature>
<organism evidence="13 14">
    <name type="scientific">Haemonchus contortus</name>
    <name type="common">Barber pole worm</name>
    <dbReference type="NCBI Taxonomy" id="6289"/>
    <lineage>
        <taxon>Eukaryota</taxon>
        <taxon>Metazoa</taxon>
        <taxon>Ecdysozoa</taxon>
        <taxon>Nematoda</taxon>
        <taxon>Chromadorea</taxon>
        <taxon>Rhabditida</taxon>
        <taxon>Rhabditina</taxon>
        <taxon>Rhabditomorpha</taxon>
        <taxon>Strongyloidea</taxon>
        <taxon>Trichostrongylidae</taxon>
        <taxon>Haemonchus</taxon>
    </lineage>
</organism>
<dbReference type="WBParaSite" id="HCON_00013010-00001">
    <property type="protein sequence ID" value="HCON_00013010-00001"/>
    <property type="gene ID" value="HCON_00013010"/>
</dbReference>
<dbReference type="Gene3D" id="3.30.505.10">
    <property type="entry name" value="SH2 domain"/>
    <property type="match status" value="1"/>
</dbReference>
<dbReference type="EC" id="2.7.10.2" evidence="9"/>
<dbReference type="SMART" id="SM00219">
    <property type="entry name" value="TyrKc"/>
    <property type="match status" value="1"/>
</dbReference>
<dbReference type="InterPro" id="IPR011009">
    <property type="entry name" value="Kinase-like_dom_sf"/>
</dbReference>
<evidence type="ECO:0000313" key="13">
    <source>
        <dbReference type="Proteomes" id="UP000025227"/>
    </source>
</evidence>
<comment type="catalytic activity">
    <reaction evidence="6 9">
        <text>L-tyrosyl-[protein] + ATP = O-phospho-L-tyrosyl-[protein] + ADP + H(+)</text>
        <dbReference type="Rhea" id="RHEA:10596"/>
        <dbReference type="Rhea" id="RHEA-COMP:10136"/>
        <dbReference type="Rhea" id="RHEA-COMP:20101"/>
        <dbReference type="ChEBI" id="CHEBI:15378"/>
        <dbReference type="ChEBI" id="CHEBI:30616"/>
        <dbReference type="ChEBI" id="CHEBI:46858"/>
        <dbReference type="ChEBI" id="CHEBI:61978"/>
        <dbReference type="ChEBI" id="CHEBI:456216"/>
        <dbReference type="EC" id="2.7.10.2"/>
    </reaction>
</comment>
<dbReference type="PROSITE" id="PS00107">
    <property type="entry name" value="PROTEIN_KINASE_ATP"/>
    <property type="match status" value="1"/>
</dbReference>
<keyword evidence="3 9" id="KW-0418">Kinase</keyword>
<evidence type="ECO:0000256" key="2">
    <source>
        <dbReference type="ARBA" id="ARBA00022741"/>
    </source>
</evidence>
<dbReference type="InterPro" id="IPR017441">
    <property type="entry name" value="Protein_kinase_ATP_BS"/>
</dbReference>
<name>A0A7I4XUH8_HAECO</name>
<dbReference type="PRINTS" id="PR00109">
    <property type="entry name" value="TYRKINASE"/>
</dbReference>
<dbReference type="InterPro" id="IPR035849">
    <property type="entry name" value="Fes/Fps/Fer_SH2"/>
</dbReference>
<keyword evidence="5 9" id="KW-0829">Tyrosine-protein kinase</keyword>
<keyword evidence="1 9" id="KW-0808">Transferase</keyword>
<protein>
    <recommendedName>
        <fullName evidence="9">Tyrosine-protein kinase</fullName>
        <ecNumber evidence="9">2.7.10.2</ecNumber>
    </recommendedName>
</protein>
<evidence type="ECO:0000256" key="7">
    <source>
        <dbReference type="PROSITE-ProRule" id="PRU00191"/>
    </source>
</evidence>
<dbReference type="Proteomes" id="UP000025227">
    <property type="component" value="Unplaced"/>
</dbReference>
<dbReference type="OMA" id="GARGMCY"/>
<evidence type="ECO:0000256" key="8">
    <source>
        <dbReference type="PROSITE-ProRule" id="PRU10141"/>
    </source>
</evidence>
<evidence type="ECO:0000256" key="3">
    <source>
        <dbReference type="ARBA" id="ARBA00022777"/>
    </source>
</evidence>
<evidence type="ECO:0000259" key="12">
    <source>
        <dbReference type="PROSITE" id="PS50011"/>
    </source>
</evidence>
<proteinExistence type="inferred from homology"/>
<dbReference type="PANTHER" id="PTHR24418">
    <property type="entry name" value="TYROSINE-PROTEIN KINASE"/>
    <property type="match status" value="1"/>
</dbReference>
<feature type="region of interest" description="Disordered" evidence="10">
    <location>
        <begin position="1"/>
        <end position="80"/>
    </location>
</feature>
<dbReference type="SMART" id="SM00252">
    <property type="entry name" value="SH2"/>
    <property type="match status" value="1"/>
</dbReference>
<dbReference type="CDD" id="cd10361">
    <property type="entry name" value="SH2_Fps_family"/>
    <property type="match status" value="1"/>
</dbReference>
<sequence length="468" mass="52546">MSMSRRKALSSMKSARSRRQKDVEMKSAKGPSPVAEPVENRKVVEVVQEQKSSPSNPPQPQKEQASAPSNRQQPQDEAAQAFKQVDKALTAHIWYHGLIPRKEVEDMLKIQGDFLVRKTTVARQVKYCLSVKHTSDTKHVPLGFANGTWTLKDISKPSLKELIDELVQTAKPIPPSGVILKTPFPRPDYYFLHEHITMLKKLGHGEFGEVHLGRLRLKNDEEIDVAVKVLKSTHIKKSQLSAFFEAKLMRRFDHPNIVRFYGVAPQEEPIMIIIELAAGGSLKSYCKSHAEIPSSKLLQFATDGARGMCYLAARQVIHRDLAARNCLLGQNDELKISDFGLSIADRTEMKLDKLKSVPIKWLAPETLRQGLFSTKTDVWSYGVLLWEIFARCASDPFPGETNAKAKEHILNDPAPMSAPEGSPPIVQEVMNVCFVKNPEERADFVKVLKLLSPKEEPPTIPLGTFQTY</sequence>
<dbReference type="Gene3D" id="1.10.510.10">
    <property type="entry name" value="Transferase(Phosphotransferase) domain 1"/>
    <property type="match status" value="1"/>
</dbReference>
<accession>A0A7I4XUH8</accession>
<dbReference type="AlphaFoldDB" id="A0A7I4XUH8"/>
<dbReference type="InterPro" id="IPR020635">
    <property type="entry name" value="Tyr_kinase_cat_dom"/>
</dbReference>
<keyword evidence="4 8" id="KW-0067">ATP-binding</keyword>
<dbReference type="GO" id="GO:0005524">
    <property type="term" value="F:ATP binding"/>
    <property type="evidence" value="ECO:0007669"/>
    <property type="project" value="UniProtKB-UniRule"/>
</dbReference>
<dbReference type="CDD" id="cd00192">
    <property type="entry name" value="PTKc"/>
    <property type="match status" value="1"/>
</dbReference>
<dbReference type="Pfam" id="PF00017">
    <property type="entry name" value="SH2"/>
    <property type="match status" value="1"/>
</dbReference>
<dbReference type="InterPro" id="IPR036860">
    <property type="entry name" value="SH2_dom_sf"/>
</dbReference>
<keyword evidence="13" id="KW-1185">Reference proteome</keyword>
<evidence type="ECO:0000256" key="10">
    <source>
        <dbReference type="SAM" id="MobiDB-lite"/>
    </source>
</evidence>